<dbReference type="Pfam" id="PF14390">
    <property type="entry name" value="DUF4420"/>
    <property type="match status" value="1"/>
</dbReference>
<sequence>MALLSKKDELLAAWRALSGILGPEGWRTIPVAYGGPCPLLAGRRFPSNEETLLVGFASIHVPREHQLPQGRGFLVSKVHLGDDLEDWLWIALRRQSAGSLDLFATMADDIVTMLWEHRSGNNKRLFQILLARIHAWQDFMHREGDGVLSAEAEVGLFGELELLRTLISAGIPALGAVHAWEGPLDGVQDFRIGTGAIEVKSTLSSGCFIALIGSLDQLDDSLVWPLFLAGIRLVLSSSGRTLPQQVSEIRKQMSSEPAALVAFDSCLISGGFLAGAAERYTRKFLLERIRILRVCEDFPRLTRANVASGIRKARYEVDLDMISTSDVEIGDALLQLGVTQPWN</sequence>
<reference evidence="1 2" key="1">
    <citation type="submission" date="2016-10" db="EMBL/GenBank/DDBJ databases">
        <authorList>
            <person name="de Groot N.N."/>
        </authorList>
    </citation>
    <scope>NUCLEOTIDE SEQUENCE [LARGE SCALE GENOMIC DNA]</scope>
    <source>
        <strain evidence="1 2">Nl18</strain>
    </source>
</reference>
<gene>
    <name evidence="1" type="ORF">SAMN05216404_106225</name>
</gene>
<dbReference type="InterPro" id="IPR025534">
    <property type="entry name" value="DUF4420"/>
</dbReference>
<organism evidence="1 2">
    <name type="scientific">Nitrosospira multiformis</name>
    <dbReference type="NCBI Taxonomy" id="1231"/>
    <lineage>
        <taxon>Bacteria</taxon>
        <taxon>Pseudomonadati</taxon>
        <taxon>Pseudomonadota</taxon>
        <taxon>Betaproteobacteria</taxon>
        <taxon>Nitrosomonadales</taxon>
        <taxon>Nitrosomonadaceae</taxon>
        <taxon>Nitrosospira</taxon>
    </lineage>
</organism>
<accession>A0A1H8IXR2</accession>
<proteinExistence type="predicted"/>
<dbReference type="AlphaFoldDB" id="A0A1H8IXR2"/>
<name>A0A1H8IXR2_9PROT</name>
<dbReference type="EMBL" id="FOCT01000006">
    <property type="protein sequence ID" value="SEN73384.1"/>
    <property type="molecule type" value="Genomic_DNA"/>
</dbReference>
<evidence type="ECO:0000313" key="1">
    <source>
        <dbReference type="EMBL" id="SEN73384.1"/>
    </source>
</evidence>
<protein>
    <submittedName>
        <fullName evidence="1">Putative PD-(D/E)XK family member</fullName>
    </submittedName>
</protein>
<evidence type="ECO:0000313" key="2">
    <source>
        <dbReference type="Proteomes" id="UP000183898"/>
    </source>
</evidence>
<dbReference type="RefSeq" id="WP_074746437.1">
    <property type="nucleotide sequence ID" value="NZ_FOCT01000006.1"/>
</dbReference>
<dbReference type="Proteomes" id="UP000183898">
    <property type="component" value="Unassembled WGS sequence"/>
</dbReference>